<dbReference type="EMBL" id="FP929127">
    <property type="protein sequence ID" value="CBX95939.1"/>
    <property type="molecule type" value="Genomic_DNA"/>
</dbReference>
<evidence type="ECO:0000313" key="3">
    <source>
        <dbReference type="Proteomes" id="UP000002668"/>
    </source>
</evidence>
<dbReference type="VEuPathDB" id="FungiDB:LEMA_P030910.1"/>
<evidence type="ECO:0000313" key="2">
    <source>
        <dbReference type="EMBL" id="CBX95939.1"/>
    </source>
</evidence>
<reference evidence="3" key="1">
    <citation type="journal article" date="2011" name="Nat. Commun.">
        <title>Effector diversification within compartments of the Leptosphaeria maculans genome affected by Repeat-Induced Point mutations.</title>
        <authorList>
            <person name="Rouxel T."/>
            <person name="Grandaubert J."/>
            <person name="Hane J.K."/>
            <person name="Hoede C."/>
            <person name="van de Wouw A.P."/>
            <person name="Couloux A."/>
            <person name="Dominguez V."/>
            <person name="Anthouard V."/>
            <person name="Bally P."/>
            <person name="Bourras S."/>
            <person name="Cozijnsen A.J."/>
            <person name="Ciuffetti L.M."/>
            <person name="Degrave A."/>
            <person name="Dilmaghani A."/>
            <person name="Duret L."/>
            <person name="Fudal I."/>
            <person name="Goodwin S.B."/>
            <person name="Gout L."/>
            <person name="Glaser N."/>
            <person name="Linglin J."/>
            <person name="Kema G.H.J."/>
            <person name="Lapalu N."/>
            <person name="Lawrence C.B."/>
            <person name="May K."/>
            <person name="Meyer M."/>
            <person name="Ollivier B."/>
            <person name="Poulain J."/>
            <person name="Schoch C.L."/>
            <person name="Simon A."/>
            <person name="Spatafora J.W."/>
            <person name="Stachowiak A."/>
            <person name="Turgeon B.G."/>
            <person name="Tyler B.M."/>
            <person name="Vincent D."/>
            <person name="Weissenbach J."/>
            <person name="Amselem J."/>
            <person name="Quesneville H."/>
            <person name="Oliver R.P."/>
            <person name="Wincker P."/>
            <person name="Balesdent M.-H."/>
            <person name="Howlett B.J."/>
        </authorList>
    </citation>
    <scope>NUCLEOTIDE SEQUENCE [LARGE SCALE GENOMIC DNA]</scope>
    <source>
        <strain evidence="3">JN3 / isolate v23.1.3 / race Av1-4-5-6-7-8</strain>
    </source>
</reference>
<dbReference type="AlphaFoldDB" id="E4ZWG3"/>
<proteinExistence type="predicted"/>
<organism evidence="3">
    <name type="scientific">Leptosphaeria maculans (strain JN3 / isolate v23.1.3 / race Av1-4-5-6-7-8)</name>
    <name type="common">Blackleg fungus</name>
    <name type="synonym">Phoma lingam</name>
    <dbReference type="NCBI Taxonomy" id="985895"/>
    <lineage>
        <taxon>Eukaryota</taxon>
        <taxon>Fungi</taxon>
        <taxon>Dikarya</taxon>
        <taxon>Ascomycota</taxon>
        <taxon>Pezizomycotina</taxon>
        <taxon>Dothideomycetes</taxon>
        <taxon>Pleosporomycetidae</taxon>
        <taxon>Pleosporales</taxon>
        <taxon>Pleosporineae</taxon>
        <taxon>Leptosphaeriaceae</taxon>
        <taxon>Plenodomus</taxon>
        <taxon>Plenodomus lingam/Leptosphaeria maculans species complex</taxon>
    </lineage>
</organism>
<evidence type="ECO:0000256" key="1">
    <source>
        <dbReference type="SAM" id="MobiDB-lite"/>
    </source>
</evidence>
<dbReference type="HOGENOM" id="CLU_1603027_0_0_1"/>
<sequence length="166" mass="18563">MDSYALYQADNPGALTRSQKHDRHRSRAELTRSSRLGGWMNPAARDGIRGRHPGGSTYPILFARLAWEGGDCDNRSYNPLLFTGHDFKERSDATTAVPWPRFLPVNLGTLVVYSERTVGRAGSRSVHGWRLALPLPEEGQNESMSLAANSLLCLPRQSPWTYQQLP</sequence>
<dbReference type="InParanoid" id="E4ZWG3"/>
<protein>
    <submittedName>
        <fullName evidence="2">Predicted protein</fullName>
    </submittedName>
</protein>
<dbReference type="Proteomes" id="UP000002668">
    <property type="component" value="Genome"/>
</dbReference>
<accession>E4ZWG3</accession>
<feature type="region of interest" description="Disordered" evidence="1">
    <location>
        <begin position="8"/>
        <end position="32"/>
    </location>
</feature>
<name>E4ZWG3_LEPMJ</name>
<keyword evidence="3" id="KW-1185">Reference proteome</keyword>
<gene>
    <name evidence="2" type="ORF">LEMA_P030910.1</name>
</gene>